<gene>
    <name evidence="13" type="ORF">SAMN06265376_1011004</name>
</gene>
<proteinExistence type="inferred from homology"/>
<evidence type="ECO:0000313" key="13">
    <source>
        <dbReference type="EMBL" id="SNR45031.1"/>
    </source>
</evidence>
<accession>A0A238WFA6</accession>
<dbReference type="RefSeq" id="WP_089370305.1">
    <property type="nucleotide sequence ID" value="NZ_BMEP01000003.1"/>
</dbReference>
<keyword evidence="6" id="KW-0645">Protease</keyword>
<dbReference type="InterPro" id="IPR050344">
    <property type="entry name" value="Peptidase_M1_aminopeptidases"/>
</dbReference>
<evidence type="ECO:0000256" key="8">
    <source>
        <dbReference type="ARBA" id="ARBA00022801"/>
    </source>
</evidence>
<dbReference type="GO" id="GO:0008270">
    <property type="term" value="F:zinc ion binding"/>
    <property type="evidence" value="ECO:0007669"/>
    <property type="project" value="InterPro"/>
</dbReference>
<evidence type="ECO:0000256" key="4">
    <source>
        <dbReference type="ARBA" id="ARBA00012564"/>
    </source>
</evidence>
<dbReference type="Pfam" id="PF17900">
    <property type="entry name" value="Peptidase_M1_N"/>
    <property type="match status" value="1"/>
</dbReference>
<evidence type="ECO:0000256" key="2">
    <source>
        <dbReference type="ARBA" id="ARBA00001947"/>
    </source>
</evidence>
<evidence type="ECO:0000256" key="9">
    <source>
        <dbReference type="ARBA" id="ARBA00022833"/>
    </source>
</evidence>
<dbReference type="GO" id="GO:0016285">
    <property type="term" value="F:alanyl aminopeptidase activity"/>
    <property type="evidence" value="ECO:0007669"/>
    <property type="project" value="UniProtKB-EC"/>
</dbReference>
<sequence>MIKSISSLVIALLLCLSCKQTPSEVISLNDTGVPLEMATYRRSQVADVTYQLGFAIPEKKEDPITAIFDLELTIKDLTHPLYLDFKEASNALQSLVVNDKQTAIVHNKEHLIIPVEALKLGKNHIDIKFYAGELSLNRNDDYLYTLLVPDRARTVFPCFDQPDIKATYTLEISVPKEWKVLCGAPLASKNELEDFTVYQFEPSDKMSTYLFSFVAGQFEDVTSQDTKREMNMLYRETNEEKITASTDRIFELHQLSLDFLEAYTQVDFPFKKFDFATIPGFQYGGMEHTGAIQYRESSLFLDNSATRSQELSRAKLIAHETAHMWFGNLVTMEWFNDVWMKEVFANFMADKIVNPVFTDINHDLQFLTSHYPRAYSVDRTKGTNPIRQDLDNLKNAGSLYGSIIYNKAPIMMRQLELALGETKFKDGIGEYIATYANGNADWNGLVEILDTKTDLDLKQWSDVWVNSAGRPVFSGAIAYDNNNTIQQFTLSQKAEDGSDHLWPQSFDISLVYKDSITTIPVVSNKKQIEISQAVGAPEPLYVLYNSNGYGYGVFPVSEVSKTPTIQDEVARAHAYLNTYENTLNGTIVNTVAFKNLIEGIKTESNELILRMITGQASSLYWNSFTEEERIANQPDLETTIYKRLKQSESKNIKKTLFNTYRSVAHSEEGIATLYRIWNKEETIDNLVLNKDNYTSLAQRLALYGHPDAEVILTKAKSVLTNPDKIQRFEFLEPALDSDPTVRIAYFESFKDATNREKENWVQTACSFIHHPLRQKENGNSVALSLELLEEVQETGDIFFPLGWLNSTIGQYTSPKAYTLVNTYIATHPDLDPNLMRKLLQATDNLNRRHHKR</sequence>
<dbReference type="PRINTS" id="PR00756">
    <property type="entry name" value="ALADIPTASE"/>
</dbReference>
<evidence type="ECO:0000256" key="10">
    <source>
        <dbReference type="ARBA" id="ARBA00023049"/>
    </source>
</evidence>
<dbReference type="GO" id="GO:0042277">
    <property type="term" value="F:peptide binding"/>
    <property type="evidence" value="ECO:0007669"/>
    <property type="project" value="TreeGrafter"/>
</dbReference>
<dbReference type="InterPro" id="IPR014782">
    <property type="entry name" value="Peptidase_M1_dom"/>
</dbReference>
<dbReference type="PANTHER" id="PTHR11533:SF299">
    <property type="entry name" value="AMINOPEPTIDASE"/>
    <property type="match status" value="1"/>
</dbReference>
<name>A0A238WFA6_9FLAO</name>
<keyword evidence="10" id="KW-0482">Metalloprotease</keyword>
<comment type="cofactor">
    <cofactor evidence="2">
        <name>Zn(2+)</name>
        <dbReference type="ChEBI" id="CHEBI:29105"/>
    </cofactor>
</comment>
<dbReference type="EC" id="3.4.11.2" evidence="4"/>
<protein>
    <recommendedName>
        <fullName evidence="5">Aminopeptidase N</fullName>
        <ecNumber evidence="4">3.4.11.2</ecNumber>
    </recommendedName>
</protein>
<organism evidence="13 14">
    <name type="scientific">Dokdonia pacifica</name>
    <dbReference type="NCBI Taxonomy" id="1627892"/>
    <lineage>
        <taxon>Bacteria</taxon>
        <taxon>Pseudomonadati</taxon>
        <taxon>Bacteroidota</taxon>
        <taxon>Flavobacteriia</taxon>
        <taxon>Flavobacteriales</taxon>
        <taxon>Flavobacteriaceae</taxon>
        <taxon>Dokdonia</taxon>
    </lineage>
</organism>
<dbReference type="OrthoDB" id="100605at2"/>
<evidence type="ECO:0000256" key="3">
    <source>
        <dbReference type="ARBA" id="ARBA00010136"/>
    </source>
</evidence>
<dbReference type="PANTHER" id="PTHR11533">
    <property type="entry name" value="PROTEASE M1 ZINC METALLOPROTEASE"/>
    <property type="match status" value="1"/>
</dbReference>
<dbReference type="SUPFAM" id="SSF63737">
    <property type="entry name" value="Leukotriene A4 hydrolase N-terminal domain"/>
    <property type="match status" value="1"/>
</dbReference>
<keyword evidence="9" id="KW-0862">Zinc</keyword>
<keyword evidence="7" id="KW-0479">Metal-binding</keyword>
<dbReference type="Gene3D" id="2.60.40.1730">
    <property type="entry name" value="tricorn interacting facor f3 domain"/>
    <property type="match status" value="1"/>
</dbReference>
<reference evidence="13 14" key="1">
    <citation type="submission" date="2017-06" db="EMBL/GenBank/DDBJ databases">
        <authorList>
            <person name="Kim H.J."/>
            <person name="Triplett B.A."/>
        </authorList>
    </citation>
    <scope>NUCLEOTIDE SEQUENCE [LARGE SCALE GENOMIC DNA]</scope>
    <source>
        <strain evidence="13 14">DSM 25597</strain>
    </source>
</reference>
<evidence type="ECO:0000256" key="5">
    <source>
        <dbReference type="ARBA" id="ARBA00015611"/>
    </source>
</evidence>
<dbReference type="GO" id="GO:0006508">
    <property type="term" value="P:proteolysis"/>
    <property type="evidence" value="ECO:0007669"/>
    <property type="project" value="UniProtKB-KW"/>
</dbReference>
<evidence type="ECO:0000256" key="6">
    <source>
        <dbReference type="ARBA" id="ARBA00022670"/>
    </source>
</evidence>
<dbReference type="SUPFAM" id="SSF55486">
    <property type="entry name" value="Metalloproteases ('zincins'), catalytic domain"/>
    <property type="match status" value="1"/>
</dbReference>
<keyword evidence="13" id="KW-0031">Aminopeptidase</keyword>
<feature type="domain" description="Aminopeptidase N-like N-terminal" evidence="12">
    <location>
        <begin position="138"/>
        <end position="210"/>
    </location>
</feature>
<dbReference type="Gene3D" id="1.10.390.10">
    <property type="entry name" value="Neutral Protease Domain 2"/>
    <property type="match status" value="1"/>
</dbReference>
<keyword evidence="8" id="KW-0378">Hydrolase</keyword>
<comment type="similarity">
    <text evidence="3">Belongs to the peptidase M1 family.</text>
</comment>
<dbReference type="Proteomes" id="UP000198379">
    <property type="component" value="Unassembled WGS sequence"/>
</dbReference>
<dbReference type="GO" id="GO:0070006">
    <property type="term" value="F:metalloaminopeptidase activity"/>
    <property type="evidence" value="ECO:0007669"/>
    <property type="project" value="TreeGrafter"/>
</dbReference>
<evidence type="ECO:0000256" key="1">
    <source>
        <dbReference type="ARBA" id="ARBA00000098"/>
    </source>
</evidence>
<dbReference type="InterPro" id="IPR001930">
    <property type="entry name" value="Peptidase_M1"/>
</dbReference>
<dbReference type="GO" id="GO:0005615">
    <property type="term" value="C:extracellular space"/>
    <property type="evidence" value="ECO:0007669"/>
    <property type="project" value="TreeGrafter"/>
</dbReference>
<evidence type="ECO:0000313" key="14">
    <source>
        <dbReference type="Proteomes" id="UP000198379"/>
    </source>
</evidence>
<keyword evidence="14" id="KW-1185">Reference proteome</keyword>
<feature type="domain" description="Peptidase M1 membrane alanine aminopeptidase" evidence="11">
    <location>
        <begin position="251"/>
        <end position="464"/>
    </location>
</feature>
<comment type="catalytic activity">
    <reaction evidence="1">
        <text>Release of an N-terminal amino acid, Xaa-|-Yaa- from a peptide, amide or arylamide. Xaa is preferably Ala, but may be most amino acids including Pro (slow action). When a terminal hydrophobic residue is followed by a prolyl residue, the two may be released as an intact Xaa-Pro dipeptide.</text>
        <dbReference type="EC" id="3.4.11.2"/>
    </reaction>
</comment>
<dbReference type="InterPro" id="IPR045357">
    <property type="entry name" value="Aminopeptidase_N-like_N"/>
</dbReference>
<dbReference type="AlphaFoldDB" id="A0A238WFA6"/>
<evidence type="ECO:0000259" key="12">
    <source>
        <dbReference type="Pfam" id="PF17900"/>
    </source>
</evidence>
<evidence type="ECO:0000259" key="11">
    <source>
        <dbReference type="Pfam" id="PF01433"/>
    </source>
</evidence>
<dbReference type="GO" id="GO:0043171">
    <property type="term" value="P:peptide catabolic process"/>
    <property type="evidence" value="ECO:0007669"/>
    <property type="project" value="TreeGrafter"/>
</dbReference>
<dbReference type="InterPro" id="IPR027268">
    <property type="entry name" value="Peptidase_M4/M1_CTD_sf"/>
</dbReference>
<evidence type="ECO:0000256" key="7">
    <source>
        <dbReference type="ARBA" id="ARBA00022723"/>
    </source>
</evidence>
<dbReference type="CDD" id="cd09602">
    <property type="entry name" value="M1_APN"/>
    <property type="match status" value="1"/>
</dbReference>
<dbReference type="InterPro" id="IPR042097">
    <property type="entry name" value="Aminopeptidase_N-like_N_sf"/>
</dbReference>
<dbReference type="GO" id="GO:0005737">
    <property type="term" value="C:cytoplasm"/>
    <property type="evidence" value="ECO:0007669"/>
    <property type="project" value="TreeGrafter"/>
</dbReference>
<dbReference type="Pfam" id="PF01433">
    <property type="entry name" value="Peptidase_M1"/>
    <property type="match status" value="1"/>
</dbReference>
<dbReference type="GO" id="GO:0016020">
    <property type="term" value="C:membrane"/>
    <property type="evidence" value="ECO:0007669"/>
    <property type="project" value="TreeGrafter"/>
</dbReference>
<dbReference type="EMBL" id="FZNY01000001">
    <property type="protein sequence ID" value="SNR45031.1"/>
    <property type="molecule type" value="Genomic_DNA"/>
</dbReference>